<feature type="region of interest" description="Disordered" evidence="1">
    <location>
        <begin position="18"/>
        <end position="51"/>
    </location>
</feature>
<feature type="non-terminal residue" evidence="2">
    <location>
        <position position="1"/>
    </location>
</feature>
<evidence type="ECO:0000313" key="2">
    <source>
        <dbReference type="EMBL" id="KAF4706111.1"/>
    </source>
</evidence>
<gene>
    <name evidence="2" type="ORF">FOZ63_006488</name>
</gene>
<reference evidence="2 3" key="1">
    <citation type="submission" date="2020-04" db="EMBL/GenBank/DDBJ databases">
        <title>Perkinsus olseni comparative genomics.</title>
        <authorList>
            <person name="Bogema D.R."/>
        </authorList>
    </citation>
    <scope>NUCLEOTIDE SEQUENCE [LARGE SCALE GENOMIC DNA]</scope>
    <source>
        <strain evidence="2 3">ATCC PRA-207</strain>
    </source>
</reference>
<keyword evidence="3" id="KW-1185">Reference proteome</keyword>
<evidence type="ECO:0000256" key="1">
    <source>
        <dbReference type="SAM" id="MobiDB-lite"/>
    </source>
</evidence>
<dbReference type="EMBL" id="JABANO010033852">
    <property type="protein sequence ID" value="KAF4706111.1"/>
    <property type="molecule type" value="Genomic_DNA"/>
</dbReference>
<accession>A0A7J6QDI8</accession>
<name>A0A7J6QDI8_PEROL</name>
<dbReference type="AlphaFoldDB" id="A0A7J6QDI8"/>
<dbReference type="Proteomes" id="UP000553632">
    <property type="component" value="Unassembled WGS sequence"/>
</dbReference>
<organism evidence="2 3">
    <name type="scientific">Perkinsus olseni</name>
    <name type="common">Perkinsus atlanticus</name>
    <dbReference type="NCBI Taxonomy" id="32597"/>
    <lineage>
        <taxon>Eukaryota</taxon>
        <taxon>Sar</taxon>
        <taxon>Alveolata</taxon>
        <taxon>Perkinsozoa</taxon>
        <taxon>Perkinsea</taxon>
        <taxon>Perkinsida</taxon>
        <taxon>Perkinsidae</taxon>
        <taxon>Perkinsus</taxon>
    </lineage>
</organism>
<protein>
    <submittedName>
        <fullName evidence="2">Uncharacterized protein</fullName>
    </submittedName>
</protein>
<proteinExistence type="predicted"/>
<evidence type="ECO:0000313" key="3">
    <source>
        <dbReference type="Proteomes" id="UP000553632"/>
    </source>
</evidence>
<comment type="caution">
    <text evidence="2">The sequence shown here is derived from an EMBL/GenBank/DDBJ whole genome shotgun (WGS) entry which is preliminary data.</text>
</comment>
<sequence length="51" mass="5579">GPFDQHGVAFGFCDGHISRGAHSGRLSPHARNDSRSCSRRCSPEGPHIRHQ</sequence>
<feature type="non-terminal residue" evidence="2">
    <location>
        <position position="51"/>
    </location>
</feature>